<dbReference type="Proteomes" id="UP000887579">
    <property type="component" value="Unplaced"/>
</dbReference>
<dbReference type="WBParaSite" id="ES5_v2.g16934.t1">
    <property type="protein sequence ID" value="ES5_v2.g16934.t1"/>
    <property type="gene ID" value="ES5_v2.g16934"/>
</dbReference>
<reference evidence="2" key="1">
    <citation type="submission" date="2022-11" db="UniProtKB">
        <authorList>
            <consortium name="WormBaseParasite"/>
        </authorList>
    </citation>
    <scope>IDENTIFICATION</scope>
</reference>
<accession>A0AC34FI61</accession>
<proteinExistence type="predicted"/>
<protein>
    <submittedName>
        <fullName evidence="2">Uncharacterized protein</fullName>
    </submittedName>
</protein>
<name>A0AC34FI61_9BILA</name>
<sequence>MVLSNFGTSLKSDIHLNFVVFFDLKLKPNSLNSAHNVLFKHGIFRSLTFDEYIEFYIRQSSGKEKLHCIIRKVFVLNDTKTSYFIYFNWSNKKHDEKDEKSNIKVTTTEKFLILAKEPMDELETACYKMLEDAIIQSPIRKVSTSC</sequence>
<evidence type="ECO:0000313" key="1">
    <source>
        <dbReference type="Proteomes" id="UP000887579"/>
    </source>
</evidence>
<evidence type="ECO:0000313" key="2">
    <source>
        <dbReference type="WBParaSite" id="ES5_v2.g16934.t1"/>
    </source>
</evidence>
<organism evidence="1 2">
    <name type="scientific">Panagrolaimus sp. ES5</name>
    <dbReference type="NCBI Taxonomy" id="591445"/>
    <lineage>
        <taxon>Eukaryota</taxon>
        <taxon>Metazoa</taxon>
        <taxon>Ecdysozoa</taxon>
        <taxon>Nematoda</taxon>
        <taxon>Chromadorea</taxon>
        <taxon>Rhabditida</taxon>
        <taxon>Tylenchina</taxon>
        <taxon>Panagrolaimomorpha</taxon>
        <taxon>Panagrolaimoidea</taxon>
        <taxon>Panagrolaimidae</taxon>
        <taxon>Panagrolaimus</taxon>
    </lineage>
</organism>